<keyword evidence="6" id="KW-1185">Reference proteome</keyword>
<dbReference type="PANTHER" id="PTHR21704">
    <property type="entry name" value="NIPPED-B-LIKE PROTEIN DELANGIN SCC2-RELATED"/>
    <property type="match status" value="1"/>
</dbReference>
<keyword evidence="1" id="KW-0677">Repeat</keyword>
<feature type="region of interest" description="Disordered" evidence="2">
    <location>
        <begin position="174"/>
        <end position="238"/>
    </location>
</feature>
<name>A0AA88GMP2_NAELO</name>
<feature type="domain" description="Dynein axonemal assembly factor 5 TPR repeats" evidence="4">
    <location>
        <begin position="822"/>
        <end position="898"/>
    </location>
</feature>
<organism evidence="5 6">
    <name type="scientific">Naegleria lovaniensis</name>
    <name type="common">Amoeba</name>
    <dbReference type="NCBI Taxonomy" id="51637"/>
    <lineage>
        <taxon>Eukaryota</taxon>
        <taxon>Discoba</taxon>
        <taxon>Heterolobosea</taxon>
        <taxon>Tetramitia</taxon>
        <taxon>Eutetramitia</taxon>
        <taxon>Vahlkampfiidae</taxon>
        <taxon>Naegleria</taxon>
    </lineage>
</organism>
<evidence type="ECO:0000256" key="1">
    <source>
        <dbReference type="RuleBase" id="RU364107"/>
    </source>
</evidence>
<dbReference type="CDD" id="cd23958">
    <property type="entry name" value="SCC2"/>
    <property type="match status" value="1"/>
</dbReference>
<reference evidence="5 6" key="1">
    <citation type="journal article" date="2018" name="BMC Genomics">
        <title>The genome of Naegleria lovaniensis, the basis for a comparative approach to unravel pathogenicity factors of the human pathogenic amoeba N. fowleri.</title>
        <authorList>
            <person name="Liechti N."/>
            <person name="Schurch N."/>
            <person name="Bruggmann R."/>
            <person name="Wittwer M."/>
        </authorList>
    </citation>
    <scope>NUCLEOTIDE SEQUENCE [LARGE SCALE GENOMIC DNA]</scope>
    <source>
        <strain evidence="5 6">ATCC 30569</strain>
    </source>
</reference>
<evidence type="ECO:0000259" key="3">
    <source>
        <dbReference type="Pfam" id="PF12830"/>
    </source>
</evidence>
<dbReference type="GO" id="GO:0003682">
    <property type="term" value="F:chromatin binding"/>
    <property type="evidence" value="ECO:0007669"/>
    <property type="project" value="TreeGrafter"/>
</dbReference>
<feature type="compositionally biased region" description="Polar residues" evidence="2">
    <location>
        <begin position="700"/>
        <end position="712"/>
    </location>
</feature>
<dbReference type="GO" id="GO:0034087">
    <property type="term" value="P:establishment of mitotic sister chromatid cohesion"/>
    <property type="evidence" value="ECO:0007669"/>
    <property type="project" value="TreeGrafter"/>
</dbReference>
<feature type="compositionally biased region" description="Polar residues" evidence="2">
    <location>
        <begin position="9"/>
        <end position="40"/>
    </location>
</feature>
<gene>
    <name evidence="5" type="ORF">C9374_005808</name>
</gene>
<feature type="region of interest" description="Disordered" evidence="2">
    <location>
        <begin position="1"/>
        <end position="41"/>
    </location>
</feature>
<dbReference type="EMBL" id="PYSW02000025">
    <property type="protein sequence ID" value="KAG2382016.1"/>
    <property type="molecule type" value="Genomic_DNA"/>
</dbReference>
<sequence>MSHPHSQPHHQNIPNAGETLRSSNIPSLNANHQNSSNGSSHRYLPNVVDPFLPPFCAQFSIVNEMPPLMFKEQPVFKTMDQSKDLYTYNLLQCPHHKEDVMKWLSCDDSNLVQGLHQMLSNNPKGNEEIILNQNGALLDKKNLNTGNNSALLNALLKYQENKENIINPEPVAVEAQKKSTSQKEPPKVTSNTTPIKVRQKRPARKYKKIELNLEEESPNKSVEKAEQKPQAKATHPSSKTIIKADLAPKLDDNENIIGALDELFAWSDFRETEDELVQEKMLKEAEVEIELGQKNNYLKDVPTEKLTKLLNVLESQVKIGLELLKAVTETVKEDLINSLKQDRETLNIACRCSILGLTVMSGKGLSKEILLEECFDTILDFSKTILRKYIYPIVESEDLLKKKSNKKFSCNSEIIHVCKIFKRLDKMLRKQKLKDEFILTISDIAVSTFFVSGIEEIQLSSLGVITKIFSSYAEHRDQILGEITVSLLRLPAHKKTDRRFRIAESSTYIQMFTSLMLQLIHSCTDIKSKETSIARKLVFGDENAEETTSDNEDDDIMQDDTPESEDSILESYEQAVRCATTFSEYFMERCTKSESVDGDNRLIIEHFVEDLLTVLPLPSWPGADLLLQALANVLCNKYLSQKDVADKFRQLALKILGKIAARTKELEFKNSEFMKEYMLTMGCVEDDDADKKSQEEHPFTTPQKSKSFSESPTQKLQNEFKNLFQLDEVDKMKISLFTYLCTQEKDEPMLAFAKQFIVCQWFYDEREIEKKAPFYKSLFGRDDSDISNSSVQASHAKDLYLNVICNRTSSVINKFDFVFGQIISELKDEKAKVRADAVKALQTVINIDSSVLMKNYVQMGIRERTLDEFPSVRECVIDLIGNAMITLKRFEDFYIKIILDRVKVDKAKSVRKKSITILGDICTHITDDGTITEICKTLATRLSHQSKEEDNIKELVLKTFTKLWFDKNTSEKLKISGLQIVDVIGKQNIDFKQYKDHWLYQIIKMSSDSKEHDKIKKSLSMIIEPLLQHVIKLAGEPLNLDVSNRSNIATCMAALHLICLADYSLLLPHFKTVSVYANSGYPGAVIFHAVSMIEKICPYINKPEPNYCTKLQTELLQTIFSSQGIKPETIDACISCLCAFLRRIKNTQEIYRILTRILNLMTVNETNLKNDATTARLLYAAALFCRYHDVDTITDIPANATHPNLKPGSVVTSIYNIVIGWMAQGTNLLKQKAARSMGFLLIRQPQLFLRQQSQKVISECLKSPNKELVIQVVLMFKDFLLAEESKLSAAGNQDNVDAGVTSTLISYYMDSIIALLDDPTDVIRLATLEVLDLTVQQGLTIPSRIMKYIIAMECDPNNEIREKAHTLNLYLYDRFAKPFIGETRPGFLLSYSHLQKINEGNVGVRGIVTASSTVDETHSVFKGAYSFVGDFPPETKKNIMSDVVKSVFNLLDTKMDNLALLNQVSFMVEALTFIPYKTLAEVAGMVCTIQEKLDTIGDSYCEELKTQIKKDDKNLTEIHRNIALATSLCFLIQFKNTLKIRYNLNNAKMEDYLADPKSFQKKTNSSVKNSILFDFKTTLPKLRQVLSSPVFEEGTVKEIYKWAKEIIKGHMQDGLVVDVSSKSKKGRKKQAAKKPSTKKKATKRKKKDEDEWNSGEETPEEVMSEPEEEEEEEPVASEVEEEPEQEEEVIPVRTRRKKAKK</sequence>
<dbReference type="Gene3D" id="1.25.10.10">
    <property type="entry name" value="Leucine-rich Repeat Variant"/>
    <property type="match status" value="1"/>
</dbReference>
<dbReference type="GO" id="GO:0071169">
    <property type="term" value="P:establishment of protein localization to chromatin"/>
    <property type="evidence" value="ECO:0007669"/>
    <property type="project" value="TreeGrafter"/>
</dbReference>
<dbReference type="Proteomes" id="UP000816034">
    <property type="component" value="Unassembled WGS sequence"/>
</dbReference>
<feature type="compositionally biased region" description="Basic residues" evidence="2">
    <location>
        <begin position="1622"/>
        <end position="1646"/>
    </location>
</feature>
<dbReference type="PANTHER" id="PTHR21704:SF18">
    <property type="entry name" value="NIPPED-B-LIKE PROTEIN"/>
    <property type="match status" value="1"/>
</dbReference>
<feature type="domain" description="Sister chromatid cohesion C-terminal" evidence="3">
    <location>
        <begin position="1302"/>
        <end position="1490"/>
    </location>
</feature>
<dbReference type="GO" id="GO:0010468">
    <property type="term" value="P:regulation of gene expression"/>
    <property type="evidence" value="ECO:0007669"/>
    <property type="project" value="InterPro"/>
</dbReference>
<feature type="region of interest" description="Disordered" evidence="2">
    <location>
        <begin position="543"/>
        <end position="564"/>
    </location>
</feature>
<dbReference type="GeneID" id="68098263"/>
<comment type="subcellular location">
    <subcellularLocation>
        <location evidence="1">Nucleus</location>
    </subcellularLocation>
</comment>
<protein>
    <recommendedName>
        <fullName evidence="1">Sister chromatid cohesion protein</fullName>
    </recommendedName>
</protein>
<feature type="compositionally biased region" description="Acidic residues" evidence="2">
    <location>
        <begin position="1650"/>
        <end position="1689"/>
    </location>
</feature>
<dbReference type="GO" id="GO:1990414">
    <property type="term" value="P:replication-born double-strand break repair via sister chromatid exchange"/>
    <property type="evidence" value="ECO:0007669"/>
    <property type="project" value="TreeGrafter"/>
</dbReference>
<dbReference type="GO" id="GO:0140588">
    <property type="term" value="P:chromatin looping"/>
    <property type="evidence" value="ECO:0007669"/>
    <property type="project" value="InterPro"/>
</dbReference>
<dbReference type="SUPFAM" id="SSF48371">
    <property type="entry name" value="ARM repeat"/>
    <property type="match status" value="2"/>
</dbReference>
<comment type="similarity">
    <text evidence="1">Belongs to the SCC2/Nipped-B family.</text>
</comment>
<feature type="compositionally biased region" description="Basic residues" evidence="2">
    <location>
        <begin position="197"/>
        <end position="207"/>
    </location>
</feature>
<dbReference type="InterPro" id="IPR057978">
    <property type="entry name" value="TPR_DAAF5"/>
</dbReference>
<feature type="region of interest" description="Disordered" evidence="2">
    <location>
        <begin position="1618"/>
        <end position="1701"/>
    </location>
</feature>
<dbReference type="GO" id="GO:0090694">
    <property type="term" value="C:Scc2-Scc4 cohesin loading complex"/>
    <property type="evidence" value="ECO:0007669"/>
    <property type="project" value="TreeGrafter"/>
</dbReference>
<evidence type="ECO:0000259" key="4">
    <source>
        <dbReference type="Pfam" id="PF25757"/>
    </source>
</evidence>
<evidence type="ECO:0000313" key="6">
    <source>
        <dbReference type="Proteomes" id="UP000816034"/>
    </source>
</evidence>
<dbReference type="InterPro" id="IPR011989">
    <property type="entry name" value="ARM-like"/>
</dbReference>
<feature type="compositionally biased region" description="Polar residues" evidence="2">
    <location>
        <begin position="178"/>
        <end position="194"/>
    </location>
</feature>
<dbReference type="InterPro" id="IPR024986">
    <property type="entry name" value="Nipped-B_C"/>
</dbReference>
<feature type="region of interest" description="Disordered" evidence="2">
    <location>
        <begin position="690"/>
        <end position="712"/>
    </location>
</feature>
<dbReference type="Pfam" id="PF25757">
    <property type="entry name" value="TPR_DNAAF5"/>
    <property type="match status" value="1"/>
</dbReference>
<evidence type="ECO:0000256" key="2">
    <source>
        <dbReference type="SAM" id="MobiDB-lite"/>
    </source>
</evidence>
<dbReference type="InterPro" id="IPR016024">
    <property type="entry name" value="ARM-type_fold"/>
</dbReference>
<dbReference type="RefSeq" id="XP_044547695.1">
    <property type="nucleotide sequence ID" value="XM_044695599.1"/>
</dbReference>
<feature type="compositionally biased region" description="Basic and acidic residues" evidence="2">
    <location>
        <begin position="217"/>
        <end position="229"/>
    </location>
</feature>
<keyword evidence="1" id="KW-0131">Cell cycle</keyword>
<accession>A0AA88GMP2</accession>
<dbReference type="InterPro" id="IPR033031">
    <property type="entry name" value="Scc2/Nipped-B"/>
</dbReference>
<comment type="caution">
    <text evidence="5">The sequence shown here is derived from an EMBL/GenBank/DDBJ whole genome shotgun (WGS) entry which is preliminary data.</text>
</comment>
<keyword evidence="1" id="KW-0539">Nucleus</keyword>
<dbReference type="GO" id="GO:0061775">
    <property type="term" value="F:cohesin loader activity"/>
    <property type="evidence" value="ECO:0007669"/>
    <property type="project" value="InterPro"/>
</dbReference>
<evidence type="ECO:0000313" key="5">
    <source>
        <dbReference type="EMBL" id="KAG2382016.1"/>
    </source>
</evidence>
<dbReference type="Pfam" id="PF12830">
    <property type="entry name" value="Nipped-B_C"/>
    <property type="match status" value="1"/>
</dbReference>
<proteinExistence type="inferred from homology"/>